<dbReference type="AlphaFoldDB" id="A0A7V9A8I3"/>
<reference evidence="2 3" key="1">
    <citation type="submission" date="2020-05" db="EMBL/GenBank/DDBJ databases">
        <title>Bremerella alba sp. nov., a novel planctomycete isolated from the surface of the macroalga Fucus spiralis.</title>
        <authorList>
            <person name="Godinho O."/>
            <person name="Botelho R."/>
            <person name="Albuquerque L."/>
            <person name="Wiegand S."/>
            <person name="Da Costa M.S."/>
            <person name="Lobo-Da-Cunha A."/>
            <person name="Jogler C."/>
            <person name="Lage O.M."/>
        </authorList>
    </citation>
    <scope>NUCLEOTIDE SEQUENCE [LARGE SCALE GENOMIC DNA]</scope>
    <source>
        <strain evidence="2 3">FF15</strain>
    </source>
</reference>
<comment type="caution">
    <text evidence="2">The sequence shown here is derived from an EMBL/GenBank/DDBJ whole genome shotgun (WGS) entry which is preliminary data.</text>
</comment>
<dbReference type="RefSeq" id="WP_207397926.1">
    <property type="nucleotide sequence ID" value="NZ_JABRWO010000010.1"/>
</dbReference>
<dbReference type="EMBL" id="JABRWO010000010">
    <property type="protein sequence ID" value="MBA2116525.1"/>
    <property type="molecule type" value="Genomic_DNA"/>
</dbReference>
<proteinExistence type="predicted"/>
<protein>
    <submittedName>
        <fullName evidence="2">Uncharacterized protein</fullName>
    </submittedName>
</protein>
<gene>
    <name evidence="2" type="ORF">HOV93_37160</name>
</gene>
<dbReference type="Proteomes" id="UP000551616">
    <property type="component" value="Unassembled WGS sequence"/>
</dbReference>
<evidence type="ECO:0000256" key="1">
    <source>
        <dbReference type="SAM" id="MobiDB-lite"/>
    </source>
</evidence>
<feature type="region of interest" description="Disordered" evidence="1">
    <location>
        <begin position="133"/>
        <end position="229"/>
    </location>
</feature>
<accession>A0A7V9A8I3</accession>
<feature type="compositionally biased region" description="Polar residues" evidence="1">
    <location>
        <begin position="1"/>
        <end position="16"/>
    </location>
</feature>
<evidence type="ECO:0000313" key="3">
    <source>
        <dbReference type="Proteomes" id="UP000551616"/>
    </source>
</evidence>
<feature type="compositionally biased region" description="Basic residues" evidence="1">
    <location>
        <begin position="213"/>
        <end position="229"/>
    </location>
</feature>
<keyword evidence="3" id="KW-1185">Reference proteome</keyword>
<feature type="compositionally biased region" description="Basic residues" evidence="1">
    <location>
        <begin position="168"/>
        <end position="181"/>
    </location>
</feature>
<feature type="compositionally biased region" description="Basic and acidic residues" evidence="1">
    <location>
        <begin position="84"/>
        <end position="94"/>
    </location>
</feature>
<evidence type="ECO:0000313" key="2">
    <source>
        <dbReference type="EMBL" id="MBA2116525.1"/>
    </source>
</evidence>
<feature type="region of interest" description="Disordered" evidence="1">
    <location>
        <begin position="1"/>
        <end position="20"/>
    </location>
</feature>
<feature type="region of interest" description="Disordered" evidence="1">
    <location>
        <begin position="62"/>
        <end position="94"/>
    </location>
</feature>
<name>A0A7V9A8I3_9BACT</name>
<sequence>MSLANAHTDSQGQLSRAGTPGIRVRADKNFLCTACGETVEIPAEVVGKMVVVPEPVEQILAEDPSPAATPVLTGPPRPQRLKQPKQDRPAERRIDGLKVPAAAEMERALAWVSFHLKLLGLQGTEVNRLKKRFKKRRLQQPQAHRGAHWSEGHPGSKKRQSVPPVPRPGRHAKKAPVRKRNALPIRALAGQRMTPTVKPVRSKVPGAAPTIRNRYRRRRGKSSKGRGPP</sequence>
<organism evidence="2 3">
    <name type="scientific">Bremerella alba</name>
    <dbReference type="NCBI Taxonomy" id="980252"/>
    <lineage>
        <taxon>Bacteria</taxon>
        <taxon>Pseudomonadati</taxon>
        <taxon>Planctomycetota</taxon>
        <taxon>Planctomycetia</taxon>
        <taxon>Pirellulales</taxon>
        <taxon>Pirellulaceae</taxon>
        <taxon>Bremerella</taxon>
    </lineage>
</organism>